<dbReference type="PANTHER" id="PTHR43711">
    <property type="entry name" value="TWO-COMPONENT HISTIDINE KINASE"/>
    <property type="match status" value="1"/>
</dbReference>
<sequence>MGGGITLDLAEDDLGLTLRHVVEELQLAHPDREIAVSLDLPPALAVDKLRLAQLFSNLVSNAITHGVETEPVRIVAGLNGGVLEVSVANGGQPISEETIARLFQPFRRGDLRPSMQGLGLGLFIASEIATAHGGKIEVNSDEVETRFTFRMPSGPGGPERPQHGTSQIKSVIE</sequence>
<evidence type="ECO:0000313" key="9">
    <source>
        <dbReference type="Proteomes" id="UP000320653"/>
    </source>
</evidence>
<organism evidence="8 9">
    <name type="scientific">Neorhizobium alkalisoli</name>
    <dbReference type="NCBI Taxonomy" id="528178"/>
    <lineage>
        <taxon>Bacteria</taxon>
        <taxon>Pseudomonadati</taxon>
        <taxon>Pseudomonadota</taxon>
        <taxon>Alphaproteobacteria</taxon>
        <taxon>Hyphomicrobiales</taxon>
        <taxon>Rhizobiaceae</taxon>
        <taxon>Rhizobium/Agrobacterium group</taxon>
        <taxon>Neorhizobium</taxon>
    </lineage>
</organism>
<keyword evidence="5" id="KW-0902">Two-component regulatory system</keyword>
<dbReference type="InterPro" id="IPR036890">
    <property type="entry name" value="HATPase_C_sf"/>
</dbReference>
<dbReference type="InterPro" id="IPR005467">
    <property type="entry name" value="His_kinase_dom"/>
</dbReference>
<dbReference type="InterPro" id="IPR050736">
    <property type="entry name" value="Sensor_HK_Regulatory"/>
</dbReference>
<dbReference type="EC" id="2.7.13.3" evidence="2"/>
<dbReference type="PANTHER" id="PTHR43711:SF1">
    <property type="entry name" value="HISTIDINE KINASE 1"/>
    <property type="match status" value="1"/>
</dbReference>
<feature type="region of interest" description="Disordered" evidence="6">
    <location>
        <begin position="151"/>
        <end position="173"/>
    </location>
</feature>
<dbReference type="InterPro" id="IPR004358">
    <property type="entry name" value="Sig_transdc_His_kin-like_C"/>
</dbReference>
<dbReference type="CDD" id="cd00075">
    <property type="entry name" value="HATPase"/>
    <property type="match status" value="1"/>
</dbReference>
<evidence type="ECO:0000256" key="1">
    <source>
        <dbReference type="ARBA" id="ARBA00000085"/>
    </source>
</evidence>
<feature type="compositionally biased region" description="Polar residues" evidence="6">
    <location>
        <begin position="163"/>
        <end position="173"/>
    </location>
</feature>
<gene>
    <name evidence="8" type="ORF">FHW37_11078</name>
</gene>
<evidence type="ECO:0000256" key="6">
    <source>
        <dbReference type="SAM" id="MobiDB-lite"/>
    </source>
</evidence>
<comment type="catalytic activity">
    <reaction evidence="1">
        <text>ATP + protein L-histidine = ADP + protein N-phospho-L-histidine.</text>
        <dbReference type="EC" id="2.7.13.3"/>
    </reaction>
</comment>
<dbReference type="GO" id="GO:0000160">
    <property type="term" value="P:phosphorelay signal transduction system"/>
    <property type="evidence" value="ECO:0007669"/>
    <property type="project" value="UniProtKB-KW"/>
</dbReference>
<dbReference type="InterPro" id="IPR003594">
    <property type="entry name" value="HATPase_dom"/>
</dbReference>
<dbReference type="SUPFAM" id="SSF55874">
    <property type="entry name" value="ATPase domain of HSP90 chaperone/DNA topoisomerase II/histidine kinase"/>
    <property type="match status" value="1"/>
</dbReference>
<keyword evidence="3" id="KW-0808">Transferase</keyword>
<dbReference type="EMBL" id="VIWP01000010">
    <property type="protein sequence ID" value="TWF47781.1"/>
    <property type="molecule type" value="Genomic_DNA"/>
</dbReference>
<evidence type="ECO:0000256" key="4">
    <source>
        <dbReference type="ARBA" id="ARBA00022777"/>
    </source>
</evidence>
<keyword evidence="4 8" id="KW-0418">Kinase</keyword>
<dbReference type="PROSITE" id="PS50109">
    <property type="entry name" value="HIS_KIN"/>
    <property type="match status" value="1"/>
</dbReference>
<dbReference type="AlphaFoldDB" id="A0A561QBR3"/>
<evidence type="ECO:0000256" key="5">
    <source>
        <dbReference type="ARBA" id="ARBA00023012"/>
    </source>
</evidence>
<accession>A0A561QBR3</accession>
<feature type="domain" description="Histidine kinase" evidence="7">
    <location>
        <begin position="1"/>
        <end position="155"/>
    </location>
</feature>
<dbReference type="PRINTS" id="PR00344">
    <property type="entry name" value="BCTRLSENSOR"/>
</dbReference>
<dbReference type="Gene3D" id="3.30.565.10">
    <property type="entry name" value="Histidine kinase-like ATPase, C-terminal domain"/>
    <property type="match status" value="1"/>
</dbReference>
<evidence type="ECO:0000256" key="2">
    <source>
        <dbReference type="ARBA" id="ARBA00012438"/>
    </source>
</evidence>
<evidence type="ECO:0000313" key="8">
    <source>
        <dbReference type="EMBL" id="TWF47781.1"/>
    </source>
</evidence>
<keyword evidence="9" id="KW-1185">Reference proteome</keyword>
<protein>
    <recommendedName>
        <fullName evidence="2">histidine kinase</fullName>
        <ecNumber evidence="2">2.7.13.3</ecNumber>
    </recommendedName>
</protein>
<dbReference type="SMART" id="SM00387">
    <property type="entry name" value="HATPase_c"/>
    <property type="match status" value="1"/>
</dbReference>
<proteinExistence type="predicted"/>
<dbReference type="Pfam" id="PF02518">
    <property type="entry name" value="HATPase_c"/>
    <property type="match status" value="1"/>
</dbReference>
<dbReference type="GO" id="GO:0004673">
    <property type="term" value="F:protein histidine kinase activity"/>
    <property type="evidence" value="ECO:0007669"/>
    <property type="project" value="UniProtKB-EC"/>
</dbReference>
<evidence type="ECO:0000256" key="3">
    <source>
        <dbReference type="ARBA" id="ARBA00022679"/>
    </source>
</evidence>
<dbReference type="Proteomes" id="UP000320653">
    <property type="component" value="Unassembled WGS sequence"/>
</dbReference>
<evidence type="ECO:0000259" key="7">
    <source>
        <dbReference type="PROSITE" id="PS50109"/>
    </source>
</evidence>
<name>A0A561QBR3_9HYPH</name>
<comment type="caution">
    <text evidence="8">The sequence shown here is derived from an EMBL/GenBank/DDBJ whole genome shotgun (WGS) entry which is preliminary data.</text>
</comment>
<reference evidence="8 9" key="1">
    <citation type="submission" date="2019-06" db="EMBL/GenBank/DDBJ databases">
        <title>Sorghum-associated microbial communities from plants grown in Nebraska, USA.</title>
        <authorList>
            <person name="Schachtman D."/>
        </authorList>
    </citation>
    <scope>NUCLEOTIDE SEQUENCE [LARGE SCALE GENOMIC DNA]</scope>
    <source>
        <strain evidence="8 9">1225</strain>
    </source>
</reference>